<dbReference type="Proteomes" id="UP000228528">
    <property type="component" value="Unassembled WGS sequence"/>
</dbReference>
<organism evidence="1 2">
    <name type="scientific">Candidatus Magasanikbacteria bacterium CG10_big_fil_rev_8_21_14_0_10_38_6</name>
    <dbReference type="NCBI Taxonomy" id="1974647"/>
    <lineage>
        <taxon>Bacteria</taxon>
        <taxon>Candidatus Magasanikiibacteriota</taxon>
    </lineage>
</organism>
<gene>
    <name evidence="1" type="ORF">COU30_00475</name>
</gene>
<proteinExistence type="predicted"/>
<name>A0A2M6P244_9BACT</name>
<accession>A0A2M6P244</accession>
<protein>
    <submittedName>
        <fullName evidence="1">Uncharacterized protein</fullName>
    </submittedName>
</protein>
<reference evidence="2" key="1">
    <citation type="submission" date="2017-09" db="EMBL/GenBank/DDBJ databases">
        <title>Depth-based differentiation of microbial function through sediment-hosted aquifers and enrichment of novel symbionts in the deep terrestrial subsurface.</title>
        <authorList>
            <person name="Probst A.J."/>
            <person name="Ladd B."/>
            <person name="Jarett J.K."/>
            <person name="Geller-Mcgrath D.E."/>
            <person name="Sieber C.M.K."/>
            <person name="Emerson J.B."/>
            <person name="Anantharaman K."/>
            <person name="Thomas B.C."/>
            <person name="Malmstrom R."/>
            <person name="Stieglmeier M."/>
            <person name="Klingl A."/>
            <person name="Woyke T."/>
            <person name="Ryan C.M."/>
            <person name="Banfield J.F."/>
        </authorList>
    </citation>
    <scope>NUCLEOTIDE SEQUENCE [LARGE SCALE GENOMIC DNA]</scope>
</reference>
<evidence type="ECO:0000313" key="1">
    <source>
        <dbReference type="EMBL" id="PIR77802.1"/>
    </source>
</evidence>
<dbReference type="AlphaFoldDB" id="A0A2M6P244"/>
<evidence type="ECO:0000313" key="2">
    <source>
        <dbReference type="Proteomes" id="UP000228528"/>
    </source>
</evidence>
<comment type="caution">
    <text evidence="1">The sequence shown here is derived from an EMBL/GenBank/DDBJ whole genome shotgun (WGS) entry which is preliminary data.</text>
</comment>
<dbReference type="EMBL" id="PFBW01000024">
    <property type="protein sequence ID" value="PIR77802.1"/>
    <property type="molecule type" value="Genomic_DNA"/>
</dbReference>
<sequence>MSADKEYLKNLIIPIKKFLGEELKLEAHPKKIFIKTISSGVDFLGWIIFPGHKILRRVTRRLMFKKLEKNCYQEESLSSYLGMISHGNTGKIKLNILNLKSTKNFPPTKNSLF</sequence>